<reference evidence="1 2" key="1">
    <citation type="journal article" date="2022" name="New Phytol.">
        <title>Ecological generalism drives hyperdiversity of secondary metabolite gene clusters in xylarialean endophytes.</title>
        <authorList>
            <person name="Franco M.E.E."/>
            <person name="Wisecaver J.H."/>
            <person name="Arnold A.E."/>
            <person name="Ju Y.M."/>
            <person name="Slot J.C."/>
            <person name="Ahrendt S."/>
            <person name="Moore L.P."/>
            <person name="Eastman K.E."/>
            <person name="Scott K."/>
            <person name="Konkel Z."/>
            <person name="Mondo S.J."/>
            <person name="Kuo A."/>
            <person name="Hayes R.D."/>
            <person name="Haridas S."/>
            <person name="Andreopoulos B."/>
            <person name="Riley R."/>
            <person name="LaButti K."/>
            <person name="Pangilinan J."/>
            <person name="Lipzen A."/>
            <person name="Amirebrahimi M."/>
            <person name="Yan J."/>
            <person name="Adam C."/>
            <person name="Keymanesh K."/>
            <person name="Ng V."/>
            <person name="Louie K."/>
            <person name="Northen T."/>
            <person name="Drula E."/>
            <person name="Henrissat B."/>
            <person name="Hsieh H.M."/>
            <person name="Youens-Clark K."/>
            <person name="Lutzoni F."/>
            <person name="Miadlikowska J."/>
            <person name="Eastwood D.C."/>
            <person name="Hamelin R.C."/>
            <person name="Grigoriev I.V."/>
            <person name="U'Ren J.M."/>
        </authorList>
    </citation>
    <scope>NUCLEOTIDE SEQUENCE [LARGE SCALE GENOMIC DNA]</scope>
    <source>
        <strain evidence="1 2">ER1909</strain>
    </source>
</reference>
<gene>
    <name evidence="1" type="ORF">F4821DRAFT_280868</name>
</gene>
<keyword evidence="2" id="KW-1185">Reference proteome</keyword>
<accession>A0ACC0CT16</accession>
<name>A0ACC0CT16_9PEZI</name>
<comment type="caution">
    <text evidence="1">The sequence shown here is derived from an EMBL/GenBank/DDBJ whole genome shotgun (WGS) entry which is preliminary data.</text>
</comment>
<proteinExistence type="predicted"/>
<evidence type="ECO:0000313" key="2">
    <source>
        <dbReference type="Proteomes" id="UP001497680"/>
    </source>
</evidence>
<dbReference type="Proteomes" id="UP001497680">
    <property type="component" value="Unassembled WGS sequence"/>
</dbReference>
<dbReference type="EMBL" id="MU394351">
    <property type="protein sequence ID" value="KAI6083468.1"/>
    <property type="molecule type" value="Genomic_DNA"/>
</dbReference>
<protein>
    <submittedName>
        <fullName evidence="1">Alpha/beta-hydrolase</fullName>
    </submittedName>
</protein>
<sequence>MPKQLANIVLGLAGISVALAAIPTYSNSSIQWQDCPSGITVLGSKIKCGFVTVPLDWDDPLKGNIDIGLARLPARKPESRIGNLFYQPGGPGYQGTDKVAHIEAGTTKWGDDILDRFDLIGVDLRGTGLSHPLQCDPDLYDQDLPAYPSTDAEFAARLERNLALRQSCIDMMDIPLIDYMDTVSIAKDHEAVRLALGGEPMNYFGVSYGTLLGSQYAELFPNNIRSMMLDGVVSLSQSEMSVFLTAAVGVEAAFRGFLDWCKIQNETACPMAHYDQTKSLEEIWLDLMAQIEENPLPCSNATYCQSPNMTADDIRYRAFLTLYSEISFPYLATSIGDALTKNDGSAFASISLPQLTPSETKTAYNNSAAFSNTAIVCQDWYHDDQSAADIQVKETVAASQAPLMLDFSAGYRLFQLNCVGWPRPARNPPHRISIPRTGTMPTVLMVSSLRDPATPIAWGAQLRAEIGKDRTVSIYKNMTGHAVYEQPGTVGGEIAASMEQYLLNLVLPEEGRVFQS</sequence>
<evidence type="ECO:0000313" key="1">
    <source>
        <dbReference type="EMBL" id="KAI6083468.1"/>
    </source>
</evidence>
<organism evidence="1 2">
    <name type="scientific">Hypoxylon rubiginosum</name>
    <dbReference type="NCBI Taxonomy" id="110542"/>
    <lineage>
        <taxon>Eukaryota</taxon>
        <taxon>Fungi</taxon>
        <taxon>Dikarya</taxon>
        <taxon>Ascomycota</taxon>
        <taxon>Pezizomycotina</taxon>
        <taxon>Sordariomycetes</taxon>
        <taxon>Xylariomycetidae</taxon>
        <taxon>Xylariales</taxon>
        <taxon>Hypoxylaceae</taxon>
        <taxon>Hypoxylon</taxon>
    </lineage>
</organism>